<organism evidence="1 3">
    <name type="scientific">Medicago truncatula</name>
    <name type="common">Barrel medic</name>
    <name type="synonym">Medicago tribuloides</name>
    <dbReference type="NCBI Taxonomy" id="3880"/>
    <lineage>
        <taxon>Eukaryota</taxon>
        <taxon>Viridiplantae</taxon>
        <taxon>Streptophyta</taxon>
        <taxon>Embryophyta</taxon>
        <taxon>Tracheophyta</taxon>
        <taxon>Spermatophyta</taxon>
        <taxon>Magnoliopsida</taxon>
        <taxon>eudicotyledons</taxon>
        <taxon>Gunneridae</taxon>
        <taxon>Pentapetalae</taxon>
        <taxon>rosids</taxon>
        <taxon>fabids</taxon>
        <taxon>Fabales</taxon>
        <taxon>Fabaceae</taxon>
        <taxon>Papilionoideae</taxon>
        <taxon>50 kb inversion clade</taxon>
        <taxon>NPAAA clade</taxon>
        <taxon>Hologalegina</taxon>
        <taxon>IRL clade</taxon>
        <taxon>Trifolieae</taxon>
        <taxon>Medicago</taxon>
    </lineage>
</organism>
<dbReference type="Proteomes" id="UP000002051">
    <property type="component" value="Unassembled WGS sequence"/>
</dbReference>
<evidence type="ECO:0000313" key="2">
    <source>
        <dbReference type="EnsemblPlants" id="KEH17525"/>
    </source>
</evidence>
<dbReference type="HOGENOM" id="CLU_2149630_0_0_1"/>
<reference evidence="1 3" key="2">
    <citation type="journal article" date="2014" name="BMC Genomics">
        <title>An improved genome release (version Mt4.0) for the model legume Medicago truncatula.</title>
        <authorList>
            <person name="Tang H."/>
            <person name="Krishnakumar V."/>
            <person name="Bidwell S."/>
            <person name="Rosen B."/>
            <person name="Chan A."/>
            <person name="Zhou S."/>
            <person name="Gentzbittel L."/>
            <person name="Childs K.L."/>
            <person name="Yandell M."/>
            <person name="Gundlach H."/>
            <person name="Mayer K.F."/>
            <person name="Schwartz D.C."/>
            <person name="Town C.D."/>
        </authorList>
    </citation>
    <scope>GENOME REANNOTATION</scope>
    <source>
        <strain evidence="1">A17</strain>
        <strain evidence="2 3">cv. Jemalong A17</strain>
    </source>
</reference>
<sequence length="112" mass="12530">MGYKGNKKSWFSSISRFFCGNNVKTTTTGAPEAFIVAASKHFSSAHKKLSNITLKISRLVAWTPVATSYFQECTWGISGSIPRENNAWSVRMPLHMSRISRPPLVGRKPVRK</sequence>
<keyword evidence="3" id="KW-1185">Reference proteome</keyword>
<dbReference type="EMBL" id="KL402734">
    <property type="protein sequence ID" value="KEH17525.1"/>
    <property type="molecule type" value="Genomic_DNA"/>
</dbReference>
<proteinExistence type="predicted"/>
<reference evidence="2" key="3">
    <citation type="submission" date="2015-06" db="UniProtKB">
        <authorList>
            <consortium name="EnsemblPlants"/>
        </authorList>
    </citation>
    <scope>IDENTIFICATION</scope>
    <source>
        <strain evidence="2">cv. Jemalong A17</strain>
    </source>
</reference>
<name>A0A072TVG1_MEDTR</name>
<gene>
    <name evidence="1" type="ORF">MTR_0009s0100</name>
</gene>
<evidence type="ECO:0000313" key="3">
    <source>
        <dbReference type="Proteomes" id="UP000002051"/>
    </source>
</evidence>
<reference evidence="1 3" key="1">
    <citation type="journal article" date="2011" name="Nature">
        <title>The Medicago genome provides insight into the evolution of rhizobial symbioses.</title>
        <authorList>
            <person name="Young N.D."/>
            <person name="Debelle F."/>
            <person name="Oldroyd G.E."/>
            <person name="Geurts R."/>
            <person name="Cannon S.B."/>
            <person name="Udvardi M.K."/>
            <person name="Benedito V.A."/>
            <person name="Mayer K.F."/>
            <person name="Gouzy J."/>
            <person name="Schoof H."/>
            <person name="Van de Peer Y."/>
            <person name="Proost S."/>
            <person name="Cook D.R."/>
            <person name="Meyers B.C."/>
            <person name="Spannagl M."/>
            <person name="Cheung F."/>
            <person name="De Mita S."/>
            <person name="Krishnakumar V."/>
            <person name="Gundlach H."/>
            <person name="Zhou S."/>
            <person name="Mudge J."/>
            <person name="Bharti A.K."/>
            <person name="Murray J.D."/>
            <person name="Naoumkina M.A."/>
            <person name="Rosen B."/>
            <person name="Silverstein K.A."/>
            <person name="Tang H."/>
            <person name="Rombauts S."/>
            <person name="Zhao P.X."/>
            <person name="Zhou P."/>
            <person name="Barbe V."/>
            <person name="Bardou P."/>
            <person name="Bechner M."/>
            <person name="Bellec A."/>
            <person name="Berger A."/>
            <person name="Berges H."/>
            <person name="Bidwell S."/>
            <person name="Bisseling T."/>
            <person name="Choisne N."/>
            <person name="Couloux A."/>
            <person name="Denny R."/>
            <person name="Deshpande S."/>
            <person name="Dai X."/>
            <person name="Doyle J.J."/>
            <person name="Dudez A.M."/>
            <person name="Farmer A.D."/>
            <person name="Fouteau S."/>
            <person name="Franken C."/>
            <person name="Gibelin C."/>
            <person name="Gish J."/>
            <person name="Goldstein S."/>
            <person name="Gonzalez A.J."/>
            <person name="Green P.J."/>
            <person name="Hallab A."/>
            <person name="Hartog M."/>
            <person name="Hua A."/>
            <person name="Humphray S.J."/>
            <person name="Jeong D.H."/>
            <person name="Jing Y."/>
            <person name="Jocker A."/>
            <person name="Kenton S.M."/>
            <person name="Kim D.J."/>
            <person name="Klee K."/>
            <person name="Lai H."/>
            <person name="Lang C."/>
            <person name="Lin S."/>
            <person name="Macmil S.L."/>
            <person name="Magdelenat G."/>
            <person name="Matthews L."/>
            <person name="McCorrison J."/>
            <person name="Monaghan E.L."/>
            <person name="Mun J.H."/>
            <person name="Najar F.Z."/>
            <person name="Nicholson C."/>
            <person name="Noirot C."/>
            <person name="O'Bleness M."/>
            <person name="Paule C.R."/>
            <person name="Poulain J."/>
            <person name="Prion F."/>
            <person name="Qin B."/>
            <person name="Qu C."/>
            <person name="Retzel E.F."/>
            <person name="Riddle C."/>
            <person name="Sallet E."/>
            <person name="Samain S."/>
            <person name="Samson N."/>
            <person name="Sanders I."/>
            <person name="Saurat O."/>
            <person name="Scarpelli C."/>
            <person name="Schiex T."/>
            <person name="Segurens B."/>
            <person name="Severin A.J."/>
            <person name="Sherrier D.J."/>
            <person name="Shi R."/>
            <person name="Sims S."/>
            <person name="Singer S.R."/>
            <person name="Sinharoy S."/>
            <person name="Sterck L."/>
            <person name="Viollet A."/>
            <person name="Wang B.B."/>
            <person name="Wang K."/>
            <person name="Wang M."/>
            <person name="Wang X."/>
            <person name="Warfsmann J."/>
            <person name="Weissenbach J."/>
            <person name="White D.D."/>
            <person name="White J.D."/>
            <person name="Wiley G.B."/>
            <person name="Wincker P."/>
            <person name="Xing Y."/>
            <person name="Yang L."/>
            <person name="Yao Z."/>
            <person name="Ying F."/>
            <person name="Zhai J."/>
            <person name="Zhou L."/>
            <person name="Zuber A."/>
            <person name="Denarie J."/>
            <person name="Dixon R.A."/>
            <person name="May G.D."/>
            <person name="Schwartz D.C."/>
            <person name="Rogers J."/>
            <person name="Quetier F."/>
            <person name="Town C.D."/>
            <person name="Roe B.A."/>
        </authorList>
    </citation>
    <scope>NUCLEOTIDE SEQUENCE [LARGE SCALE GENOMIC DNA]</scope>
    <source>
        <strain evidence="1">A17</strain>
        <strain evidence="2 3">cv. Jemalong A17</strain>
    </source>
</reference>
<accession>A0A072TVG1</accession>
<protein>
    <submittedName>
        <fullName evidence="1 2">Uncharacterized protein</fullName>
    </submittedName>
</protein>
<evidence type="ECO:0000313" key="1">
    <source>
        <dbReference type="EMBL" id="KEH17525.1"/>
    </source>
</evidence>
<dbReference type="EnsemblPlants" id="KEH17525">
    <property type="protein sequence ID" value="KEH17525"/>
    <property type="gene ID" value="MTR_0009s0100"/>
</dbReference>
<dbReference type="AlphaFoldDB" id="A0A072TVG1"/>